<reference evidence="1 2" key="1">
    <citation type="submission" date="2014-03" db="EMBL/GenBank/DDBJ databases">
        <title>Genome sequence of Bordetella holmseii.</title>
        <authorList>
            <person name="Harvill E."/>
            <person name="Goodfield L.L."/>
            <person name="Ivanov Y."/>
            <person name="Meyer J.A."/>
            <person name="Newth C."/>
            <person name="Cassiday P."/>
            <person name="Tondella M.L."/>
            <person name="Liao P."/>
            <person name="Zimmerman J."/>
            <person name="Meert K."/>
            <person name="Wessel D."/>
            <person name="Berger J."/>
            <person name="Dean J.M."/>
            <person name="Holubkov R."/>
            <person name="Burr J."/>
            <person name="Liu T."/>
            <person name="Brinkac L.M."/>
            <person name="Sanka R."/>
            <person name="Kim M."/>
            <person name="Losada L."/>
        </authorList>
    </citation>
    <scope>NUCLEOTIDE SEQUENCE [LARGE SCALE GENOMIC DNA]</scope>
    <source>
        <strain evidence="1 2">CDC-H585-BH</strain>
    </source>
</reference>
<proteinExistence type="predicted"/>
<sequence>MSMAAGGLPVTGMYPLDDPEAALQALSERMPIAIKRLTPWFVSINVETTI</sequence>
<evidence type="ECO:0000313" key="2">
    <source>
        <dbReference type="Proteomes" id="UP000026682"/>
    </source>
</evidence>
<dbReference type="EMBL" id="JFZZ01000030">
    <property type="protein sequence ID" value="KAK97176.1"/>
    <property type="molecule type" value="Genomic_DNA"/>
</dbReference>
<accession>A0A158M948</accession>
<gene>
    <name evidence="1" type="ORF">L497_0522</name>
</gene>
<dbReference type="STRING" id="35814.BBB42_05915"/>
<dbReference type="AlphaFoldDB" id="A0A158M948"/>
<dbReference type="PATRIC" id="fig|1331206.3.peg.735"/>
<protein>
    <submittedName>
        <fullName evidence="1">Putative N-acetyltransferase YedL</fullName>
    </submittedName>
</protein>
<name>A0A158M948_9BORD</name>
<keyword evidence="1" id="KW-0808">Transferase</keyword>
<organism evidence="1 2">
    <name type="scientific">Bordetella holmesii CDC-H585-BH</name>
    <dbReference type="NCBI Taxonomy" id="1331206"/>
    <lineage>
        <taxon>Bacteria</taxon>
        <taxon>Pseudomonadati</taxon>
        <taxon>Pseudomonadota</taxon>
        <taxon>Betaproteobacteria</taxon>
        <taxon>Burkholderiales</taxon>
        <taxon>Alcaligenaceae</taxon>
        <taxon>Bordetella</taxon>
    </lineage>
</organism>
<comment type="caution">
    <text evidence="1">The sequence shown here is derived from an EMBL/GenBank/DDBJ whole genome shotgun (WGS) entry which is preliminary data.</text>
</comment>
<evidence type="ECO:0000313" key="1">
    <source>
        <dbReference type="EMBL" id="KAK97176.1"/>
    </source>
</evidence>
<dbReference type="Proteomes" id="UP000026682">
    <property type="component" value="Unassembled WGS sequence"/>
</dbReference>
<dbReference type="GO" id="GO:0016740">
    <property type="term" value="F:transferase activity"/>
    <property type="evidence" value="ECO:0007669"/>
    <property type="project" value="UniProtKB-KW"/>
</dbReference>